<dbReference type="Gene3D" id="3.40.50.1440">
    <property type="entry name" value="Tubulin/FtsZ, GTPase domain"/>
    <property type="match status" value="1"/>
</dbReference>
<evidence type="ECO:0000313" key="3">
    <source>
        <dbReference type="Proteomes" id="UP000317371"/>
    </source>
</evidence>
<dbReference type="InterPro" id="IPR036525">
    <property type="entry name" value="Tubulin/FtsZ_GTPase_sf"/>
</dbReference>
<feature type="compositionally biased region" description="Basic residues" evidence="1">
    <location>
        <begin position="1"/>
        <end position="11"/>
    </location>
</feature>
<gene>
    <name evidence="2" type="ORF">FKZ61_14385</name>
</gene>
<dbReference type="AlphaFoldDB" id="A0A540VDZ8"/>
<dbReference type="Proteomes" id="UP000317371">
    <property type="component" value="Unassembled WGS sequence"/>
</dbReference>
<organism evidence="2 3">
    <name type="scientific">Litorilinea aerophila</name>
    <dbReference type="NCBI Taxonomy" id="1204385"/>
    <lineage>
        <taxon>Bacteria</taxon>
        <taxon>Bacillati</taxon>
        <taxon>Chloroflexota</taxon>
        <taxon>Caldilineae</taxon>
        <taxon>Caldilineales</taxon>
        <taxon>Caldilineaceae</taxon>
        <taxon>Litorilinea</taxon>
    </lineage>
</organism>
<dbReference type="Pfam" id="PF13809">
    <property type="entry name" value="Tubulin_2"/>
    <property type="match status" value="1"/>
</dbReference>
<dbReference type="InterPro" id="IPR025904">
    <property type="entry name" value="Tubulin-like"/>
</dbReference>
<proteinExistence type="predicted"/>
<protein>
    <recommendedName>
        <fullName evidence="4">Tubulin-like protein</fullName>
    </recommendedName>
</protein>
<name>A0A540VDZ8_9CHLR</name>
<evidence type="ECO:0008006" key="4">
    <source>
        <dbReference type="Google" id="ProtNLM"/>
    </source>
</evidence>
<reference evidence="2 3" key="1">
    <citation type="submission" date="2019-06" db="EMBL/GenBank/DDBJ databases">
        <title>Genome sequence of Litorilinea aerophila BAA-2444.</title>
        <authorList>
            <person name="Maclea K.S."/>
            <person name="Maurais E.G."/>
            <person name="Iannazzi L.C."/>
        </authorList>
    </citation>
    <scope>NUCLEOTIDE SEQUENCE [LARGE SCALE GENOMIC DNA]</scope>
    <source>
        <strain evidence="2 3">ATCC BAA-2444</strain>
    </source>
</reference>
<dbReference type="InParanoid" id="A0A540VDZ8"/>
<feature type="region of interest" description="Disordered" evidence="1">
    <location>
        <begin position="890"/>
        <end position="921"/>
    </location>
</feature>
<accession>A0A540VDZ8</accession>
<dbReference type="EMBL" id="VIGC01000018">
    <property type="protein sequence ID" value="TQE94991.1"/>
    <property type="molecule type" value="Genomic_DNA"/>
</dbReference>
<feature type="region of interest" description="Disordered" evidence="1">
    <location>
        <begin position="1"/>
        <end position="64"/>
    </location>
</feature>
<evidence type="ECO:0000313" key="2">
    <source>
        <dbReference type="EMBL" id="TQE94991.1"/>
    </source>
</evidence>
<dbReference type="SUPFAM" id="SSF52490">
    <property type="entry name" value="Tubulin nucleotide-binding domain-like"/>
    <property type="match status" value="1"/>
</dbReference>
<sequence>MRTRSRSRRAHPGPGTTRRGSRASGAAFGTPASRPGRARRRCRPPTARLPRIPGAPPGDIFGIDGQGMNQSNWTQRYDKPTIYPTLVVGVGGMGTNTVRAVKRRFRNVWGGDQLPGMIQLLALDTEPLVNRLDQEPLFADEFAYMGKFDATRLVANLDQHPEIARWWHYPSIPLGYIHNGAKQLRPIGRLCFFRNYVTFKQLLETKLANLDKIRDMEVAQNRGFPVVGNYQLIYVVSSLCGGTGAGMFLDVVHRIRAQVRNNARIVGIFFLPDVLEAEISSDLQRRRIRANAYAALKELNYFQETQQFKALYPSEQRELPDTPYAPFDFVFLLGRTNRDGRSLARKSDAENMAAHLIQLTAISHLSSEILGLEVNVVRERMFDLGDGAGGSSRGPAGEVTGERRVKRGHFLVYSSFATSALVVPHESLVDFWQRAFVADLIRRFAAGPSLSDPRGPLPPADRQRILNLWQNLLNRLASRYAALANDRLDEVLEEIQEGRGAWAGFWEPVQQAMEQALMDAGIRGALALCDLLAPANIATAPPESLPRQRLFLVDGRPVSEDDRQRWRKLLAQQGGWAEQLQQLAGSLGELLMMAFSPRQARERARELAARKARARLYQKRDAVEVALVDQMAKQAAALRETLRSQIDACAMALARANQEASRMADRIDPRIPDGRPSTSTYYELETGAVGRDYLQHFYRRAGAMVMDEDWRQALAPLFARLVQSGGAGSPDELLARLNAAVAANSSLLGRVRQTVDINHIITVQHSEEVQQTRQRPDNRIHQWLDRLNPYIRWDADRFSFHESNLEHIRLAAVPTSRQDDPNLMAATVGQEDIKWVPTGDPMRMDAVWIVHGLPITLLERLDEFRAQYENSLDFPVREEFHLDPRWAQLPEITPDSRTPGPSRGERPAVIPRVDRTFRAES</sequence>
<dbReference type="OrthoDB" id="3400278at2"/>
<feature type="compositionally biased region" description="Basic and acidic residues" evidence="1">
    <location>
        <begin position="912"/>
        <end position="921"/>
    </location>
</feature>
<comment type="caution">
    <text evidence="2">The sequence shown here is derived from an EMBL/GenBank/DDBJ whole genome shotgun (WGS) entry which is preliminary data.</text>
</comment>
<keyword evidence="3" id="KW-1185">Reference proteome</keyword>
<evidence type="ECO:0000256" key="1">
    <source>
        <dbReference type="SAM" id="MobiDB-lite"/>
    </source>
</evidence>